<name>A0ACC3ALB7_9EURO</name>
<comment type="caution">
    <text evidence="1">The sequence shown here is derived from an EMBL/GenBank/DDBJ whole genome shotgun (WGS) entry which is preliminary data.</text>
</comment>
<dbReference type="EMBL" id="JAPDRQ010000002">
    <property type="protein sequence ID" value="KAJ9664555.1"/>
    <property type="molecule type" value="Genomic_DNA"/>
</dbReference>
<gene>
    <name evidence="1" type="ORF">H2198_000206</name>
</gene>
<dbReference type="Proteomes" id="UP001172386">
    <property type="component" value="Unassembled WGS sequence"/>
</dbReference>
<evidence type="ECO:0000313" key="2">
    <source>
        <dbReference type="Proteomes" id="UP001172386"/>
    </source>
</evidence>
<sequence>MDITARQLKMRIKSWGYDDKKISGQSYRAMEYVMEQLGRDIDFQASIRNGRAWISRSAAYIHKEVKRQKERKPSEREYQNLAEAIEYLQRQGVRLADSHFPPINAPNATNIATWPSMERLTGEATDTTNSDDSESTTSTDTLPDNLGTAPMSMGVSDHSYQQRRPTYNLTNPNLDTSLRPRMWHQLPNPDAFAINLHESVLPQTAANQIMSGSSEPHIATEPRIVRTSDALDDLTLHLADMTLTFESDDPRRVPWEKFLGIKLEQHYRHAGRDGNRLIVEFVAYYIQQTLAGFDTLDDYDHADRVEARAKLKQMLDAENDQVLIAINWISAVIGSNDKGAQLSAFYEDCWTCVESSDSIASRILGPSIRFALLMHGVDQRTPQNLSASPTTRQRRLEVLAGTFNGDKEFQDSISLVVQHGHRDSSTHLILRYQYAWFLLQTGQTARSLEILLDSLSLAERLMGCNHLVTVSCYVIAARAYEKDGAVRLAMTYLEYAKFKFENCPNPLQAYYHRLLERLASLQFDIGDYEPSLFNLERVLEFRVRTLGPRSGSTWETAHKLFPTLIKLGRGDEARKREEELRALHDDEWRAARV</sequence>
<reference evidence="1" key="1">
    <citation type="submission" date="2022-10" db="EMBL/GenBank/DDBJ databases">
        <title>Culturing micro-colonial fungi from biological soil crusts in the Mojave desert and describing Neophaeococcomyces mojavensis, and introducing the new genera and species Taxawa tesnikishii.</title>
        <authorList>
            <person name="Kurbessoian T."/>
            <person name="Stajich J.E."/>
        </authorList>
    </citation>
    <scope>NUCLEOTIDE SEQUENCE</scope>
    <source>
        <strain evidence="1">JES_112</strain>
    </source>
</reference>
<organism evidence="1 2">
    <name type="scientific">Neophaeococcomyces mojaviensis</name>
    <dbReference type="NCBI Taxonomy" id="3383035"/>
    <lineage>
        <taxon>Eukaryota</taxon>
        <taxon>Fungi</taxon>
        <taxon>Dikarya</taxon>
        <taxon>Ascomycota</taxon>
        <taxon>Pezizomycotina</taxon>
        <taxon>Eurotiomycetes</taxon>
        <taxon>Chaetothyriomycetidae</taxon>
        <taxon>Chaetothyriales</taxon>
        <taxon>Chaetothyriales incertae sedis</taxon>
        <taxon>Neophaeococcomyces</taxon>
    </lineage>
</organism>
<protein>
    <submittedName>
        <fullName evidence="1">Uncharacterized protein</fullName>
    </submittedName>
</protein>
<evidence type="ECO:0000313" key="1">
    <source>
        <dbReference type="EMBL" id="KAJ9664555.1"/>
    </source>
</evidence>
<keyword evidence="2" id="KW-1185">Reference proteome</keyword>
<accession>A0ACC3ALB7</accession>
<proteinExistence type="predicted"/>